<protein>
    <submittedName>
        <fullName evidence="1">Pol polyprotein</fullName>
    </submittedName>
</protein>
<keyword evidence="2" id="KW-1185">Reference proteome</keyword>
<name>A0AAX4J874_9MICR</name>
<sequence>MYYKNKPFVAQTIKLSIEGKKKKDDKLMRISNKTSSDLRNEKYAGVSYPIPPKASEILKEEIKINVEEKKAFGKKLTITFFNKNKK</sequence>
<organism evidence="1 2">
    <name type="scientific">Vairimorpha necatrix</name>
    <dbReference type="NCBI Taxonomy" id="6039"/>
    <lineage>
        <taxon>Eukaryota</taxon>
        <taxon>Fungi</taxon>
        <taxon>Fungi incertae sedis</taxon>
        <taxon>Microsporidia</taxon>
        <taxon>Nosematidae</taxon>
        <taxon>Vairimorpha</taxon>
    </lineage>
</organism>
<proteinExistence type="predicted"/>
<evidence type="ECO:0000313" key="2">
    <source>
        <dbReference type="Proteomes" id="UP001334084"/>
    </source>
</evidence>
<dbReference type="RefSeq" id="XP_065328308.1">
    <property type="nucleotide sequence ID" value="XM_065472236.1"/>
</dbReference>
<dbReference type="KEGG" id="vnx:VNE69_01102"/>
<gene>
    <name evidence="1" type="ORF">VNE69_01102</name>
</gene>
<dbReference type="Proteomes" id="UP001334084">
    <property type="component" value="Chromosome 1"/>
</dbReference>
<dbReference type="GeneID" id="90539967"/>
<accession>A0AAX4J874</accession>
<dbReference type="AlphaFoldDB" id="A0AAX4J874"/>
<evidence type="ECO:0000313" key="1">
    <source>
        <dbReference type="EMBL" id="WUR02163.1"/>
    </source>
</evidence>
<dbReference type="EMBL" id="CP142726">
    <property type="protein sequence ID" value="WUR02163.1"/>
    <property type="molecule type" value="Genomic_DNA"/>
</dbReference>
<reference evidence="1" key="1">
    <citation type="journal article" date="2024" name="BMC Genomics">
        <title>Functional annotation of a divergent genome using sequence and structure-based similarity.</title>
        <authorList>
            <person name="Svedberg D."/>
            <person name="Winiger R.R."/>
            <person name="Berg A."/>
            <person name="Sharma H."/>
            <person name="Tellgren-Roth C."/>
            <person name="Debrunner-Vossbrinck B.A."/>
            <person name="Vossbrinck C.R."/>
            <person name="Barandun J."/>
        </authorList>
    </citation>
    <scope>NUCLEOTIDE SEQUENCE</scope>
    <source>
        <strain evidence="1">Illinois isolate</strain>
    </source>
</reference>